<dbReference type="AlphaFoldDB" id="A0A975BHJ9"/>
<evidence type="ECO:0000256" key="1">
    <source>
        <dbReference type="ARBA" id="ARBA00001917"/>
    </source>
</evidence>
<organism evidence="5 6">
    <name type="scientific">Desulfonema magnum</name>
    <dbReference type="NCBI Taxonomy" id="45655"/>
    <lineage>
        <taxon>Bacteria</taxon>
        <taxon>Pseudomonadati</taxon>
        <taxon>Thermodesulfobacteriota</taxon>
        <taxon>Desulfobacteria</taxon>
        <taxon>Desulfobacterales</taxon>
        <taxon>Desulfococcaceae</taxon>
        <taxon>Desulfonema</taxon>
    </lineage>
</organism>
<dbReference type="EMBL" id="CP061800">
    <property type="protein sequence ID" value="QTA85443.1"/>
    <property type="molecule type" value="Genomic_DNA"/>
</dbReference>
<accession>A0A975BHJ9</accession>
<dbReference type="PANTHER" id="PTHR43567">
    <property type="entry name" value="FLAVOREDOXIN-RELATED-RELATED"/>
    <property type="match status" value="1"/>
</dbReference>
<comment type="similarity">
    <text evidence="3">Belongs to the flavoredoxin family.</text>
</comment>
<proteinExistence type="inferred from homology"/>
<dbReference type="RefSeq" id="WP_207681507.1">
    <property type="nucleotide sequence ID" value="NZ_CP061800.1"/>
</dbReference>
<dbReference type="Pfam" id="PF01613">
    <property type="entry name" value="Flavin_Reduct"/>
    <property type="match status" value="1"/>
</dbReference>
<dbReference type="GO" id="GO:0010181">
    <property type="term" value="F:FMN binding"/>
    <property type="evidence" value="ECO:0007669"/>
    <property type="project" value="InterPro"/>
</dbReference>
<gene>
    <name evidence="5" type="ORF">dnm_014530</name>
</gene>
<protein>
    <submittedName>
        <fullName evidence="5">FMN-binding protein</fullName>
    </submittedName>
</protein>
<dbReference type="GO" id="GO:0016646">
    <property type="term" value="F:oxidoreductase activity, acting on the CH-NH group of donors, NAD or NADP as acceptor"/>
    <property type="evidence" value="ECO:0007669"/>
    <property type="project" value="UniProtKB-ARBA"/>
</dbReference>
<keyword evidence="2" id="KW-0285">Flavoprotein</keyword>
<evidence type="ECO:0000256" key="2">
    <source>
        <dbReference type="ARBA" id="ARBA00022630"/>
    </source>
</evidence>
<comment type="cofactor">
    <cofactor evidence="1">
        <name>FMN</name>
        <dbReference type="ChEBI" id="CHEBI:58210"/>
    </cofactor>
</comment>
<dbReference type="InterPro" id="IPR052174">
    <property type="entry name" value="Flavoredoxin"/>
</dbReference>
<dbReference type="Proteomes" id="UP000663722">
    <property type="component" value="Chromosome"/>
</dbReference>
<sequence>MKKSLGAKTLVFPTPVWLVGTYDKNSKPNIMTAAWGGICCSKPPCVSVSLRKATYTYGNIMERRAYTISVPSEAYADKADYAGIVSGKDTDKFAAAGLTPVESEFVEAPYVKEFPLVLECKVIHVNEIGLHTQFIGEVMDVKAEEAVLNEKGLPDISKVRPVIFGPEIRTYHGIGKYLGQAFDIGRKA</sequence>
<evidence type="ECO:0000313" key="6">
    <source>
        <dbReference type="Proteomes" id="UP000663722"/>
    </source>
</evidence>
<evidence type="ECO:0000259" key="4">
    <source>
        <dbReference type="SMART" id="SM00903"/>
    </source>
</evidence>
<evidence type="ECO:0000256" key="3">
    <source>
        <dbReference type="ARBA" id="ARBA00038054"/>
    </source>
</evidence>
<dbReference type="InterPro" id="IPR012349">
    <property type="entry name" value="Split_barrel_FMN-bd"/>
</dbReference>
<name>A0A975BHJ9_9BACT</name>
<dbReference type="Gene3D" id="2.30.110.10">
    <property type="entry name" value="Electron Transport, Fmn-binding Protein, Chain A"/>
    <property type="match status" value="1"/>
</dbReference>
<reference evidence="5" key="1">
    <citation type="journal article" date="2021" name="Microb. Physiol.">
        <title>Proteogenomic Insights into the Physiology of Marine, Sulfate-Reducing, Filamentous Desulfonema limicola and Desulfonema magnum.</title>
        <authorList>
            <person name="Schnaars V."/>
            <person name="Wohlbrand L."/>
            <person name="Scheve S."/>
            <person name="Hinrichs C."/>
            <person name="Reinhardt R."/>
            <person name="Rabus R."/>
        </authorList>
    </citation>
    <scope>NUCLEOTIDE SEQUENCE</scope>
    <source>
        <strain evidence="5">4be13</strain>
    </source>
</reference>
<evidence type="ECO:0000313" key="5">
    <source>
        <dbReference type="EMBL" id="QTA85443.1"/>
    </source>
</evidence>
<dbReference type="SMART" id="SM00903">
    <property type="entry name" value="Flavin_Reduct"/>
    <property type="match status" value="1"/>
</dbReference>
<feature type="domain" description="Flavin reductase like" evidence="4">
    <location>
        <begin position="9"/>
        <end position="164"/>
    </location>
</feature>
<dbReference type="PANTHER" id="PTHR43567:SF1">
    <property type="entry name" value="FLAVOREDOXIN"/>
    <property type="match status" value="1"/>
</dbReference>
<dbReference type="SUPFAM" id="SSF50475">
    <property type="entry name" value="FMN-binding split barrel"/>
    <property type="match status" value="1"/>
</dbReference>
<keyword evidence="6" id="KW-1185">Reference proteome</keyword>
<dbReference type="KEGG" id="dmm:dnm_014530"/>
<dbReference type="InterPro" id="IPR002563">
    <property type="entry name" value="Flavin_Rdtase-like_dom"/>
</dbReference>